<evidence type="ECO:0000313" key="1">
    <source>
        <dbReference type="EMBL" id="EXV02774.1"/>
    </source>
</evidence>
<name>A0A0A1UXY1_9HYPO</name>
<dbReference type="Proteomes" id="UP000030151">
    <property type="component" value="Unassembled WGS sequence"/>
</dbReference>
<dbReference type="HOGENOM" id="CLU_2590270_0_0_1"/>
<accession>A0A0A1UXY1</accession>
<protein>
    <submittedName>
        <fullName evidence="1">Uncharacterized protein</fullName>
    </submittedName>
</protein>
<comment type="caution">
    <text evidence="1">The sequence shown here is derived from an EMBL/GenBank/DDBJ whole genome shotgun (WGS) entry which is preliminary data.</text>
</comment>
<sequence>MVPFLPNSLCDRIAAQFGPIATDVYTSHWRDRVTNPPDSRWDSWDRSGVMAPGPVPDGIMAGLDWAADVQCVAGPRDRYE</sequence>
<dbReference type="EMBL" id="JELW01000004">
    <property type="protein sequence ID" value="EXV02774.1"/>
    <property type="molecule type" value="Genomic_DNA"/>
</dbReference>
<reference evidence="1 2" key="1">
    <citation type="submission" date="2014-02" db="EMBL/GenBank/DDBJ databases">
        <title>The genome sequence of the entomopathogenic fungus Metarhizium robertsii ARSEF 2575.</title>
        <authorList>
            <person name="Giuliano Garisto Donzelli B."/>
            <person name="Roe B.A."/>
            <person name="Macmil S.L."/>
            <person name="Krasnoff S.B."/>
            <person name="Gibson D.M."/>
        </authorList>
    </citation>
    <scope>NUCLEOTIDE SEQUENCE [LARGE SCALE GENOMIC DNA]</scope>
    <source>
        <strain evidence="1 2">ARSEF 2575</strain>
    </source>
</reference>
<proteinExistence type="predicted"/>
<organism evidence="1 2">
    <name type="scientific">Metarhizium robertsii</name>
    <dbReference type="NCBI Taxonomy" id="568076"/>
    <lineage>
        <taxon>Eukaryota</taxon>
        <taxon>Fungi</taxon>
        <taxon>Dikarya</taxon>
        <taxon>Ascomycota</taxon>
        <taxon>Pezizomycotina</taxon>
        <taxon>Sordariomycetes</taxon>
        <taxon>Hypocreomycetidae</taxon>
        <taxon>Hypocreales</taxon>
        <taxon>Clavicipitaceae</taxon>
        <taxon>Metarhizium</taxon>
    </lineage>
</organism>
<dbReference type="AlphaFoldDB" id="A0A0A1UXY1"/>
<gene>
    <name evidence="1" type="ORF">X797_003896</name>
</gene>
<evidence type="ECO:0000313" key="2">
    <source>
        <dbReference type="Proteomes" id="UP000030151"/>
    </source>
</evidence>